<accession>A0AAV0X228</accession>
<name>A0AAV0X228_9HEMI</name>
<dbReference type="Proteomes" id="UP001160148">
    <property type="component" value="Unassembled WGS sequence"/>
</dbReference>
<dbReference type="EMBL" id="CARXXK010000003">
    <property type="protein sequence ID" value="CAI6362384.1"/>
    <property type="molecule type" value="Genomic_DNA"/>
</dbReference>
<organism evidence="1 2">
    <name type="scientific">Macrosiphum euphorbiae</name>
    <name type="common">potato aphid</name>
    <dbReference type="NCBI Taxonomy" id="13131"/>
    <lineage>
        <taxon>Eukaryota</taxon>
        <taxon>Metazoa</taxon>
        <taxon>Ecdysozoa</taxon>
        <taxon>Arthropoda</taxon>
        <taxon>Hexapoda</taxon>
        <taxon>Insecta</taxon>
        <taxon>Pterygota</taxon>
        <taxon>Neoptera</taxon>
        <taxon>Paraneoptera</taxon>
        <taxon>Hemiptera</taxon>
        <taxon>Sternorrhyncha</taxon>
        <taxon>Aphidomorpha</taxon>
        <taxon>Aphidoidea</taxon>
        <taxon>Aphididae</taxon>
        <taxon>Macrosiphini</taxon>
        <taxon>Macrosiphum</taxon>
    </lineage>
</organism>
<evidence type="ECO:0000313" key="2">
    <source>
        <dbReference type="Proteomes" id="UP001160148"/>
    </source>
</evidence>
<comment type="caution">
    <text evidence="1">The sequence shown here is derived from an EMBL/GenBank/DDBJ whole genome shotgun (WGS) entry which is preliminary data.</text>
</comment>
<keyword evidence="2" id="KW-1185">Reference proteome</keyword>
<protein>
    <submittedName>
        <fullName evidence="1">Uncharacterized protein</fullName>
    </submittedName>
</protein>
<evidence type="ECO:0000313" key="1">
    <source>
        <dbReference type="EMBL" id="CAI6362384.1"/>
    </source>
</evidence>
<reference evidence="1 2" key="1">
    <citation type="submission" date="2023-01" db="EMBL/GenBank/DDBJ databases">
        <authorList>
            <person name="Whitehead M."/>
        </authorList>
    </citation>
    <scope>NUCLEOTIDE SEQUENCE [LARGE SCALE GENOMIC DNA]</scope>
</reference>
<gene>
    <name evidence="1" type="ORF">MEUPH1_LOCUS17456</name>
</gene>
<sequence>MNGSSVLRKHSLKNVLSIFESRLFSSAPEATFETKPFKLHKLEKVPVQPSPLSSEDAMKYYNKCKLFDE</sequence>
<dbReference type="AlphaFoldDB" id="A0AAV0X228"/>
<proteinExistence type="predicted"/>